<reference evidence="2" key="1">
    <citation type="submission" date="2023-06" db="EMBL/GenBank/DDBJ databases">
        <title>Reference genome for the Northern bat (Eptesicus nilssonii), a most northern bat species.</title>
        <authorList>
            <person name="Laine V.N."/>
            <person name="Pulliainen A.T."/>
            <person name="Lilley T.M."/>
        </authorList>
    </citation>
    <scope>NUCLEOTIDE SEQUENCE</scope>
    <source>
        <strain evidence="2">BLF_Eptnil</strain>
        <tissue evidence="2">Kidney</tissue>
    </source>
</reference>
<feature type="region of interest" description="Disordered" evidence="1">
    <location>
        <begin position="1"/>
        <end position="117"/>
    </location>
</feature>
<keyword evidence="3" id="KW-1185">Reference proteome</keyword>
<evidence type="ECO:0000313" key="3">
    <source>
        <dbReference type="Proteomes" id="UP001177744"/>
    </source>
</evidence>
<accession>A0AA40LMF3</accession>
<dbReference type="EMBL" id="JAULJE010000010">
    <property type="protein sequence ID" value="KAK1338460.1"/>
    <property type="molecule type" value="Genomic_DNA"/>
</dbReference>
<evidence type="ECO:0000313" key="2">
    <source>
        <dbReference type="EMBL" id="KAK1338460.1"/>
    </source>
</evidence>
<dbReference type="AlphaFoldDB" id="A0AA40LMF3"/>
<name>A0AA40LMF3_CNENI</name>
<dbReference type="Proteomes" id="UP001177744">
    <property type="component" value="Unassembled WGS sequence"/>
</dbReference>
<proteinExistence type="predicted"/>
<sequence length="213" mass="23055">MSEEQDAPPPPEEEAPPPPRGTSPPGPEDPAPPAPGDPAPPPPGDAAPPPDGEEAPQAKAPEVTPSGLAAASFSEKRPSSVGSDLLNLIPSSERILFPDDEEEETQRVRARPAPRTVQSMLSEALSQSSHRSSKYLRSMSGIPNLQETLKERQARFRDARESRRLQIDPSYKYLFEIISEILGLDVVTVEELLLDCPSVSLSCHSFSNCSLEK</sequence>
<evidence type="ECO:0000256" key="1">
    <source>
        <dbReference type="SAM" id="MobiDB-lite"/>
    </source>
</evidence>
<gene>
    <name evidence="2" type="ORF">QTO34_001576</name>
</gene>
<organism evidence="2 3">
    <name type="scientific">Cnephaeus nilssonii</name>
    <name type="common">Northern bat</name>
    <name type="synonym">Eptesicus nilssonii</name>
    <dbReference type="NCBI Taxonomy" id="3371016"/>
    <lineage>
        <taxon>Eukaryota</taxon>
        <taxon>Metazoa</taxon>
        <taxon>Chordata</taxon>
        <taxon>Craniata</taxon>
        <taxon>Vertebrata</taxon>
        <taxon>Euteleostomi</taxon>
        <taxon>Mammalia</taxon>
        <taxon>Eutheria</taxon>
        <taxon>Laurasiatheria</taxon>
        <taxon>Chiroptera</taxon>
        <taxon>Yangochiroptera</taxon>
        <taxon>Vespertilionidae</taxon>
        <taxon>Cnephaeus</taxon>
    </lineage>
</organism>
<protein>
    <submittedName>
        <fullName evidence="2">Uncharacterized protein</fullName>
    </submittedName>
</protein>
<feature type="compositionally biased region" description="Pro residues" evidence="1">
    <location>
        <begin position="16"/>
        <end position="50"/>
    </location>
</feature>
<feature type="compositionally biased region" description="Acidic residues" evidence="1">
    <location>
        <begin position="1"/>
        <end position="15"/>
    </location>
</feature>
<comment type="caution">
    <text evidence="2">The sequence shown here is derived from an EMBL/GenBank/DDBJ whole genome shotgun (WGS) entry which is preliminary data.</text>
</comment>